<comment type="caution">
    <text evidence="2">The sequence shown here is derived from an EMBL/GenBank/DDBJ whole genome shotgun (WGS) entry which is preliminary data.</text>
</comment>
<dbReference type="AlphaFoldDB" id="A0A502DY43"/>
<accession>A0A502DY43</accession>
<reference evidence="2 3" key="1">
    <citation type="journal article" date="2019" name="Environ. Microbiol.">
        <title>Species interactions and distinct microbial communities in high Arctic permafrost affected cryosols are associated with the CH4 and CO2 gas fluxes.</title>
        <authorList>
            <person name="Altshuler I."/>
            <person name="Hamel J."/>
            <person name="Turney S."/>
            <person name="Magnuson E."/>
            <person name="Levesque R."/>
            <person name="Greer C."/>
            <person name="Whyte L.G."/>
        </authorList>
    </citation>
    <scope>NUCLEOTIDE SEQUENCE [LARGE SCALE GENOMIC DNA]</scope>
    <source>
        <strain evidence="2 3">S06.C</strain>
    </source>
</reference>
<organism evidence="2 3">
    <name type="scientific">Variovorax guangxiensis</name>
    <dbReference type="NCBI Taxonomy" id="1775474"/>
    <lineage>
        <taxon>Bacteria</taxon>
        <taxon>Pseudomonadati</taxon>
        <taxon>Pseudomonadota</taxon>
        <taxon>Betaproteobacteria</taxon>
        <taxon>Burkholderiales</taxon>
        <taxon>Comamonadaceae</taxon>
        <taxon>Variovorax</taxon>
    </lineage>
</organism>
<name>A0A502DY43_9BURK</name>
<sequence>MLALMREIRLCWTPDVEHEPRGVFRDGGFWYGDYDEPRRALTLIMKTENAQHGPGTHWIEERPANSNDLNAG</sequence>
<dbReference type="Proteomes" id="UP000319212">
    <property type="component" value="Unassembled WGS sequence"/>
</dbReference>
<feature type="region of interest" description="Disordered" evidence="1">
    <location>
        <begin position="52"/>
        <end position="72"/>
    </location>
</feature>
<dbReference type="EMBL" id="RCZI01000002">
    <property type="protein sequence ID" value="TPG29211.1"/>
    <property type="molecule type" value="Genomic_DNA"/>
</dbReference>
<protein>
    <submittedName>
        <fullName evidence="2">Uncharacterized protein</fullName>
    </submittedName>
</protein>
<evidence type="ECO:0000256" key="1">
    <source>
        <dbReference type="SAM" id="MobiDB-lite"/>
    </source>
</evidence>
<gene>
    <name evidence="2" type="ORF">EAH82_10705</name>
</gene>
<evidence type="ECO:0000313" key="2">
    <source>
        <dbReference type="EMBL" id="TPG29211.1"/>
    </source>
</evidence>
<proteinExistence type="predicted"/>
<evidence type="ECO:0000313" key="3">
    <source>
        <dbReference type="Proteomes" id="UP000319212"/>
    </source>
</evidence>